<evidence type="ECO:0000256" key="2">
    <source>
        <dbReference type="SAM" id="SignalP"/>
    </source>
</evidence>
<organism evidence="3 4">
    <name type="scientific">Variovorax dokdonensis</name>
    <dbReference type="NCBI Taxonomy" id="344883"/>
    <lineage>
        <taxon>Bacteria</taxon>
        <taxon>Pseudomonadati</taxon>
        <taxon>Pseudomonadota</taxon>
        <taxon>Betaproteobacteria</taxon>
        <taxon>Burkholderiales</taxon>
        <taxon>Comamonadaceae</taxon>
        <taxon>Variovorax</taxon>
    </lineage>
</organism>
<evidence type="ECO:0000313" key="4">
    <source>
        <dbReference type="Proteomes" id="UP001174908"/>
    </source>
</evidence>
<name>A0ABT7N921_9BURK</name>
<dbReference type="Pfam" id="PF03401">
    <property type="entry name" value="TctC"/>
    <property type="match status" value="1"/>
</dbReference>
<dbReference type="InterPro" id="IPR042100">
    <property type="entry name" value="Bug_dom1"/>
</dbReference>
<comment type="caution">
    <text evidence="3">The sequence shown here is derived from an EMBL/GenBank/DDBJ whole genome shotgun (WGS) entry which is preliminary data.</text>
</comment>
<dbReference type="PIRSF" id="PIRSF017082">
    <property type="entry name" value="YflP"/>
    <property type="match status" value="1"/>
</dbReference>
<dbReference type="Gene3D" id="3.40.190.150">
    <property type="entry name" value="Bordetella uptake gene, domain 1"/>
    <property type="match status" value="1"/>
</dbReference>
<keyword evidence="2" id="KW-0732">Signal</keyword>
<evidence type="ECO:0000313" key="3">
    <source>
        <dbReference type="EMBL" id="MDM0044445.1"/>
    </source>
</evidence>
<dbReference type="PANTHER" id="PTHR42928">
    <property type="entry name" value="TRICARBOXYLATE-BINDING PROTEIN"/>
    <property type="match status" value="1"/>
</dbReference>
<feature type="signal peptide" evidence="2">
    <location>
        <begin position="1"/>
        <end position="28"/>
    </location>
</feature>
<keyword evidence="4" id="KW-1185">Reference proteome</keyword>
<protein>
    <submittedName>
        <fullName evidence="3">Tripartite tricarboxylate transporter substrate binding protein</fullName>
    </submittedName>
</protein>
<dbReference type="InterPro" id="IPR005064">
    <property type="entry name" value="BUG"/>
</dbReference>
<reference evidence="3" key="1">
    <citation type="submission" date="2023-06" db="EMBL/GenBank/DDBJ databases">
        <authorList>
            <person name="Jiang Y."/>
            <person name="Liu Q."/>
        </authorList>
    </citation>
    <scope>NUCLEOTIDE SEQUENCE</scope>
    <source>
        <strain evidence="3">CGMCC 1.12089</strain>
    </source>
</reference>
<dbReference type="EMBL" id="JASZYV010000001">
    <property type="protein sequence ID" value="MDM0044445.1"/>
    <property type="molecule type" value="Genomic_DNA"/>
</dbReference>
<accession>A0ABT7N921</accession>
<gene>
    <name evidence="3" type="ORF">QTH91_08145</name>
</gene>
<dbReference type="CDD" id="cd13578">
    <property type="entry name" value="PBP2_Bug27"/>
    <property type="match status" value="1"/>
</dbReference>
<feature type="chain" id="PRO_5046272677" evidence="2">
    <location>
        <begin position="29"/>
        <end position="333"/>
    </location>
</feature>
<dbReference type="InterPro" id="IPR006311">
    <property type="entry name" value="TAT_signal"/>
</dbReference>
<dbReference type="PANTHER" id="PTHR42928:SF5">
    <property type="entry name" value="BLR1237 PROTEIN"/>
    <property type="match status" value="1"/>
</dbReference>
<dbReference type="PROSITE" id="PS51318">
    <property type="entry name" value="TAT"/>
    <property type="match status" value="1"/>
</dbReference>
<dbReference type="Gene3D" id="3.40.190.10">
    <property type="entry name" value="Periplasmic binding protein-like II"/>
    <property type="match status" value="1"/>
</dbReference>
<evidence type="ECO:0000256" key="1">
    <source>
        <dbReference type="ARBA" id="ARBA00006987"/>
    </source>
</evidence>
<dbReference type="Proteomes" id="UP001174908">
    <property type="component" value="Unassembled WGS sequence"/>
</dbReference>
<dbReference type="SUPFAM" id="SSF53850">
    <property type="entry name" value="Periplasmic binding protein-like II"/>
    <property type="match status" value="1"/>
</dbReference>
<dbReference type="RefSeq" id="WP_286659483.1">
    <property type="nucleotide sequence ID" value="NZ_JASZYV010000001.1"/>
</dbReference>
<comment type="similarity">
    <text evidence="1">Belongs to the UPF0065 (bug) family.</text>
</comment>
<proteinExistence type="inferred from homology"/>
<sequence length="333" mass="34575">MNWMPTRRQALIAAGAGAVVGSAGRAWAQSSYPSRPVHIVAPFTPGGSSDLLARAIGQALSQGWNGQAAVIENVPGAGGSVGSEKVARSPADGYMLLMGHTGTLAVNPSLYPRLGYDPVKSFAPVAMVARVPNVLVVHPSVPARNLAELVALSKAQPEKLAYGSGGNGSAAHISTEYLKLKTGASLMHVPYRGTAPSVTDLLAGQVQVLFTGAPALLQHIRAGKMRALAVSSLQRLPQLPDVPTVAESGVPGTKGFEADQWYGLVAPAGTPVAIVTQLNAEVNRALQSPEVQNRLSAEGALAAPMSPQAFGQLIAQEIDRWRQVVKAANVKVE</sequence>